<protein>
    <submittedName>
        <fullName evidence="1">Uncharacterized protein</fullName>
    </submittedName>
</protein>
<proteinExistence type="predicted"/>
<gene>
    <name evidence="1" type="ORF">HMPREF1090_04027</name>
</gene>
<accession>A0A0E2H6V8</accession>
<comment type="caution">
    <text evidence="1">The sequence shown here is derived from an EMBL/GenBank/DDBJ whole genome shotgun (WGS) entry which is preliminary data.</text>
</comment>
<dbReference type="Proteomes" id="UP000013085">
    <property type="component" value="Unassembled WGS sequence"/>
</dbReference>
<dbReference type="AlphaFoldDB" id="A0A0E2H6V8"/>
<reference evidence="1 2" key="1">
    <citation type="submission" date="2013-01" db="EMBL/GenBank/DDBJ databases">
        <title>The Genome Sequence of Clostridium clostridioforme 90A8.</title>
        <authorList>
            <consortium name="The Broad Institute Genome Sequencing Platform"/>
            <person name="Earl A."/>
            <person name="Ward D."/>
            <person name="Feldgarden M."/>
            <person name="Gevers D."/>
            <person name="Courvalin P."/>
            <person name="Lambert T."/>
            <person name="Walker B."/>
            <person name="Young S.K."/>
            <person name="Zeng Q."/>
            <person name="Gargeya S."/>
            <person name="Fitzgerald M."/>
            <person name="Haas B."/>
            <person name="Abouelleil A."/>
            <person name="Alvarado L."/>
            <person name="Arachchi H.M."/>
            <person name="Berlin A.M."/>
            <person name="Chapman S.B."/>
            <person name="Dewar J."/>
            <person name="Goldberg J."/>
            <person name="Griggs A."/>
            <person name="Gujja S."/>
            <person name="Hansen M."/>
            <person name="Howarth C."/>
            <person name="Imamovic A."/>
            <person name="Larimer J."/>
            <person name="McCowan C."/>
            <person name="Murphy C."/>
            <person name="Neiman D."/>
            <person name="Pearson M."/>
            <person name="Priest M."/>
            <person name="Roberts A."/>
            <person name="Saif S."/>
            <person name="Shea T."/>
            <person name="Sisk P."/>
            <person name="Sykes S."/>
            <person name="Wortman J."/>
            <person name="Nusbaum C."/>
            <person name="Birren B."/>
        </authorList>
    </citation>
    <scope>NUCLEOTIDE SEQUENCE [LARGE SCALE GENOMIC DNA]</scope>
    <source>
        <strain evidence="1 2">90A8</strain>
    </source>
</reference>
<dbReference type="EMBL" id="AGYR01000043">
    <property type="protein sequence ID" value="ENZ11472.1"/>
    <property type="molecule type" value="Genomic_DNA"/>
</dbReference>
<evidence type="ECO:0000313" key="2">
    <source>
        <dbReference type="Proteomes" id="UP000013085"/>
    </source>
</evidence>
<sequence length="39" mass="4945">MNFLINRLDNLFIDSESFEFIPENIKKNKYEWNDCWCKW</sequence>
<name>A0A0E2H6V8_9FIRM</name>
<dbReference type="HOGENOM" id="CLU_3307350_0_0_9"/>
<organism evidence="1 2">
    <name type="scientific">[Clostridium] clostridioforme 90A8</name>
    <dbReference type="NCBI Taxonomy" id="999408"/>
    <lineage>
        <taxon>Bacteria</taxon>
        <taxon>Bacillati</taxon>
        <taxon>Bacillota</taxon>
        <taxon>Clostridia</taxon>
        <taxon>Lachnospirales</taxon>
        <taxon>Lachnospiraceae</taxon>
        <taxon>Enterocloster</taxon>
    </lineage>
</organism>
<evidence type="ECO:0000313" key="1">
    <source>
        <dbReference type="EMBL" id="ENZ11472.1"/>
    </source>
</evidence>